<dbReference type="Pfam" id="PF01613">
    <property type="entry name" value="Flavin_Reduct"/>
    <property type="match status" value="1"/>
</dbReference>
<dbReference type="GO" id="GO:0010181">
    <property type="term" value="F:FMN binding"/>
    <property type="evidence" value="ECO:0007669"/>
    <property type="project" value="InterPro"/>
</dbReference>
<keyword evidence="6" id="KW-1185">Reference proteome</keyword>
<keyword evidence="2" id="KW-0285">Flavoprotein</keyword>
<dbReference type="GO" id="GO:0016646">
    <property type="term" value="F:oxidoreductase activity, acting on the CH-NH group of donors, NAD or NADP as acceptor"/>
    <property type="evidence" value="ECO:0007669"/>
    <property type="project" value="UniProtKB-ARBA"/>
</dbReference>
<comment type="caution">
    <text evidence="5">The sequence shown here is derived from an EMBL/GenBank/DDBJ whole genome shotgun (WGS) entry which is preliminary data.</text>
</comment>
<evidence type="ECO:0000256" key="1">
    <source>
        <dbReference type="ARBA" id="ARBA00001917"/>
    </source>
</evidence>
<name>A0A1A7BZQ7_9BURK</name>
<dbReference type="PATRIC" id="fig|1747903.4.peg.1484"/>
<dbReference type="InterPro" id="IPR002563">
    <property type="entry name" value="Flavin_Rdtase-like_dom"/>
</dbReference>
<dbReference type="CDD" id="cd04301">
    <property type="entry name" value="NAT_SF"/>
    <property type="match status" value="1"/>
</dbReference>
<dbReference type="PANTHER" id="PTHR43567:SF1">
    <property type="entry name" value="FLAVOREDOXIN"/>
    <property type="match status" value="1"/>
</dbReference>
<dbReference type="SUPFAM" id="SSF50475">
    <property type="entry name" value="FMN-binding split barrel"/>
    <property type="match status" value="1"/>
</dbReference>
<dbReference type="Pfam" id="PF13508">
    <property type="entry name" value="Acetyltransf_7"/>
    <property type="match status" value="1"/>
</dbReference>
<dbReference type="InterPro" id="IPR016181">
    <property type="entry name" value="Acyl_CoA_acyltransferase"/>
</dbReference>
<feature type="domain" description="N-acetyltransferase" evidence="4">
    <location>
        <begin position="6"/>
        <end position="152"/>
    </location>
</feature>
<gene>
    <name evidence="5" type="ORF">ASR47_1004225</name>
</gene>
<dbReference type="Gene3D" id="2.30.110.10">
    <property type="entry name" value="Electron Transport, Fmn-binding Protein, Chain A"/>
    <property type="match status" value="1"/>
</dbReference>
<dbReference type="InterPro" id="IPR000182">
    <property type="entry name" value="GNAT_dom"/>
</dbReference>
<evidence type="ECO:0000313" key="6">
    <source>
        <dbReference type="Proteomes" id="UP000092713"/>
    </source>
</evidence>
<dbReference type="Gene3D" id="3.40.630.30">
    <property type="match status" value="1"/>
</dbReference>
<comment type="cofactor">
    <cofactor evidence="1">
        <name>FMN</name>
        <dbReference type="ChEBI" id="CHEBI:58210"/>
    </cofactor>
</comment>
<protein>
    <submittedName>
        <fullName evidence="5">NADH-FMN oxidoreductase RutF, flavin reductase (DIM6/NTAB) family</fullName>
    </submittedName>
</protein>
<dbReference type="InterPro" id="IPR052174">
    <property type="entry name" value="Flavoredoxin"/>
</dbReference>
<dbReference type="PROSITE" id="PS51186">
    <property type="entry name" value="GNAT"/>
    <property type="match status" value="1"/>
</dbReference>
<evidence type="ECO:0000313" key="5">
    <source>
        <dbReference type="EMBL" id="OBV37950.1"/>
    </source>
</evidence>
<evidence type="ECO:0000256" key="2">
    <source>
        <dbReference type="ARBA" id="ARBA00022630"/>
    </source>
</evidence>
<dbReference type="SMART" id="SM00903">
    <property type="entry name" value="Flavin_Reduct"/>
    <property type="match status" value="1"/>
</dbReference>
<dbReference type="Proteomes" id="UP000092713">
    <property type="component" value="Unassembled WGS sequence"/>
</dbReference>
<evidence type="ECO:0000256" key="3">
    <source>
        <dbReference type="ARBA" id="ARBA00038054"/>
    </source>
</evidence>
<accession>A0A1A7BZQ7</accession>
<dbReference type="PANTHER" id="PTHR43567">
    <property type="entry name" value="FLAVOREDOXIN-RELATED-RELATED"/>
    <property type="match status" value="1"/>
</dbReference>
<dbReference type="STRING" id="1747903.ASR47_1004225"/>
<dbReference type="AlphaFoldDB" id="A0A1A7BZQ7"/>
<organism evidence="5 6">
    <name type="scientific">Janthinobacterium psychrotolerans</name>
    <dbReference type="NCBI Taxonomy" id="1747903"/>
    <lineage>
        <taxon>Bacteria</taxon>
        <taxon>Pseudomonadati</taxon>
        <taxon>Pseudomonadota</taxon>
        <taxon>Betaproteobacteria</taxon>
        <taxon>Burkholderiales</taxon>
        <taxon>Oxalobacteraceae</taxon>
        <taxon>Janthinobacterium</taxon>
    </lineage>
</organism>
<proteinExistence type="inferred from homology"/>
<sequence length="349" mass="37635">MKQPENTIRPYRSSDREACLALFDGNTPRFFDPSERAMFSACLAGSTDPYLVIECGGRIVACGGYAVEADGVTASLCWGMVAHDLHGQGLGRMLTQARLAAIRAMPQVAIVRIDTSQHTQRFYASFGFAAVKVTPDGYGPGIDCWEMVLPLHAQGDAMQAAHACMAAVPLDKACRLINHGPAVLVSSRHGGVDDVMAASWACALDFSPPKLTVVLDKATRTRPLVEASGVFLIQVPTAAQLQLTHVVGTNSLADMPDKLARAGVELFGVDGHDLPFVAGCAAWLACRLVPEPHNQDRYDLFIGEVVGAWADTRVFRDGHWHFQDADPAWRSLHYIAGGQFYAIGESLTV</sequence>
<dbReference type="GO" id="GO:0016747">
    <property type="term" value="F:acyltransferase activity, transferring groups other than amino-acyl groups"/>
    <property type="evidence" value="ECO:0007669"/>
    <property type="project" value="InterPro"/>
</dbReference>
<dbReference type="EMBL" id="LOCQ01000059">
    <property type="protein sequence ID" value="OBV37950.1"/>
    <property type="molecule type" value="Genomic_DNA"/>
</dbReference>
<dbReference type="SUPFAM" id="SSF55729">
    <property type="entry name" value="Acyl-CoA N-acyltransferases (Nat)"/>
    <property type="match status" value="1"/>
</dbReference>
<reference evidence="5 6" key="1">
    <citation type="submission" date="2016-04" db="EMBL/GenBank/DDBJ databases">
        <title>Draft genome sequence of Janthinobacterium psychrotolerans sp. nov., isolated from freshwater sediments in Denmark.</title>
        <authorList>
            <person name="Gong X."/>
            <person name="Skrivergaard S."/>
            <person name="Korsgaard B.S."/>
            <person name="Schreiber L."/>
            <person name="Marshall I.P."/>
            <person name="Finster K."/>
            <person name="Schramm A."/>
        </authorList>
    </citation>
    <scope>NUCLEOTIDE SEQUENCE [LARGE SCALE GENOMIC DNA]</scope>
    <source>
        <strain evidence="5 6">S3-2</strain>
    </source>
</reference>
<dbReference type="OrthoDB" id="9792436at2"/>
<dbReference type="InterPro" id="IPR012349">
    <property type="entry name" value="Split_barrel_FMN-bd"/>
</dbReference>
<evidence type="ECO:0000259" key="4">
    <source>
        <dbReference type="PROSITE" id="PS51186"/>
    </source>
</evidence>
<comment type="similarity">
    <text evidence="3">Belongs to the flavoredoxin family.</text>
</comment>